<dbReference type="Proteomes" id="UP000794436">
    <property type="component" value="Unassembled WGS sequence"/>
</dbReference>
<proteinExistence type="predicted"/>
<evidence type="ECO:0000313" key="2">
    <source>
        <dbReference type="EMBL" id="TMW62416.1"/>
    </source>
</evidence>
<comment type="caution">
    <text evidence="1">The sequence shown here is derived from an EMBL/GenBank/DDBJ whole genome shotgun (WGS) entry which is preliminary data.</text>
</comment>
<dbReference type="AlphaFoldDB" id="A0A8K1C4K8"/>
<accession>A0A8K1C4K8</accession>
<keyword evidence="4" id="KW-1185">Reference proteome</keyword>
<reference evidence="1" key="1">
    <citation type="submission" date="2019-03" db="EMBL/GenBank/DDBJ databases">
        <title>Long read genome sequence of the mycoparasitic Pythium oligandrum ATCC 38472 isolated from sugarbeet rhizosphere.</title>
        <authorList>
            <person name="Gaulin E."/>
        </authorList>
    </citation>
    <scope>NUCLEOTIDE SEQUENCE</scope>
    <source>
        <strain evidence="1">ATCC 38472_TT</strain>
    </source>
</reference>
<evidence type="ECO:0000313" key="4">
    <source>
        <dbReference type="Proteomes" id="UP000794436"/>
    </source>
</evidence>
<gene>
    <name evidence="2" type="ORF">Poli38472_005034</name>
    <name evidence="1" type="ORF">Poli38472_006323</name>
    <name evidence="3" type="ORF">Poli38472_014128</name>
</gene>
<evidence type="ECO:0000313" key="3">
    <source>
        <dbReference type="EMBL" id="TMW64011.1"/>
    </source>
</evidence>
<dbReference type="EMBL" id="SPLM01000145">
    <property type="protein sequence ID" value="TMW56313.1"/>
    <property type="molecule type" value="Genomic_DNA"/>
</dbReference>
<protein>
    <submittedName>
        <fullName evidence="1">Uncharacterized protein</fullName>
    </submittedName>
</protein>
<dbReference type="EMBL" id="SPLM01000041">
    <property type="protein sequence ID" value="TMW64011.1"/>
    <property type="molecule type" value="Genomic_DNA"/>
</dbReference>
<dbReference type="EMBL" id="SPLM01000073">
    <property type="protein sequence ID" value="TMW62416.1"/>
    <property type="molecule type" value="Genomic_DNA"/>
</dbReference>
<evidence type="ECO:0000313" key="1">
    <source>
        <dbReference type="EMBL" id="TMW56313.1"/>
    </source>
</evidence>
<sequence>MGKRKRGNEEFDSKLGEVFLFGGEARAEKAAKDLASNLKLTRRINDILRKEVSKQGKFVPEVASELDQALHEVEILLQEAERILYQDVRKIASDFKKSTN</sequence>
<name>A0A8K1C4K8_PYTOL</name>
<organism evidence="1 4">
    <name type="scientific">Pythium oligandrum</name>
    <name type="common">Mycoparasitic fungus</name>
    <dbReference type="NCBI Taxonomy" id="41045"/>
    <lineage>
        <taxon>Eukaryota</taxon>
        <taxon>Sar</taxon>
        <taxon>Stramenopiles</taxon>
        <taxon>Oomycota</taxon>
        <taxon>Peronosporomycetes</taxon>
        <taxon>Pythiales</taxon>
        <taxon>Pythiaceae</taxon>
        <taxon>Pythium</taxon>
    </lineage>
</organism>